<dbReference type="AlphaFoldDB" id="A0A4D6YBC4"/>
<evidence type="ECO:0000259" key="7">
    <source>
        <dbReference type="Pfam" id="PF17827"/>
    </source>
</evidence>
<name>A0A4D6YBC4_9GAMM</name>
<evidence type="ECO:0000313" key="9">
    <source>
        <dbReference type="Proteomes" id="UP000298782"/>
    </source>
</evidence>
<keyword evidence="9" id="KW-1185">Reference proteome</keyword>
<dbReference type="InterPro" id="IPR029063">
    <property type="entry name" value="SAM-dependent_MTases_sf"/>
</dbReference>
<dbReference type="InterPro" id="IPR019874">
    <property type="entry name" value="RF_methyltr_PrmC"/>
</dbReference>
<dbReference type="SUPFAM" id="SSF53335">
    <property type="entry name" value="S-adenosyl-L-methionine-dependent methyltransferases"/>
    <property type="match status" value="1"/>
</dbReference>
<organism evidence="8 9">
    <name type="scientific">Buchnera aphidicola</name>
    <name type="common">Thelaxes californica</name>
    <dbReference type="NCBI Taxonomy" id="1315998"/>
    <lineage>
        <taxon>Bacteria</taxon>
        <taxon>Pseudomonadati</taxon>
        <taxon>Pseudomonadota</taxon>
        <taxon>Gammaproteobacteria</taxon>
        <taxon>Enterobacterales</taxon>
        <taxon>Erwiniaceae</taxon>
        <taxon>Buchnera</taxon>
    </lineage>
</organism>
<dbReference type="PROSITE" id="PS00092">
    <property type="entry name" value="N6_MTASE"/>
    <property type="match status" value="1"/>
</dbReference>
<accession>A0A4D6YBC4</accession>
<comment type="catalytic activity">
    <reaction evidence="5">
        <text>L-glutaminyl-[peptide chain release factor] + S-adenosyl-L-methionine = N(5)-methyl-L-glutaminyl-[peptide chain release factor] + S-adenosyl-L-homocysteine + H(+)</text>
        <dbReference type="Rhea" id="RHEA:42896"/>
        <dbReference type="Rhea" id="RHEA-COMP:10271"/>
        <dbReference type="Rhea" id="RHEA-COMP:10272"/>
        <dbReference type="ChEBI" id="CHEBI:15378"/>
        <dbReference type="ChEBI" id="CHEBI:30011"/>
        <dbReference type="ChEBI" id="CHEBI:57856"/>
        <dbReference type="ChEBI" id="CHEBI:59789"/>
        <dbReference type="ChEBI" id="CHEBI:61891"/>
        <dbReference type="EC" id="2.1.1.297"/>
    </reaction>
</comment>
<evidence type="ECO:0000256" key="5">
    <source>
        <dbReference type="ARBA" id="ARBA00048391"/>
    </source>
</evidence>
<dbReference type="InterPro" id="IPR040758">
    <property type="entry name" value="PrmC_N"/>
</dbReference>
<dbReference type="EC" id="2.1.1.297" evidence="1"/>
<keyword evidence="3 8" id="KW-0808">Transferase</keyword>
<evidence type="ECO:0000256" key="1">
    <source>
        <dbReference type="ARBA" id="ARBA00012771"/>
    </source>
</evidence>
<reference evidence="8 9" key="1">
    <citation type="submission" date="2018-12" db="EMBL/GenBank/DDBJ databases">
        <authorList>
            <person name="Chong R.A."/>
        </authorList>
    </citation>
    <scope>NUCLEOTIDE SEQUENCE [LARGE SCALE GENOMIC DNA]</scope>
    <source>
        <strain evidence="8 9">Tca</strain>
    </source>
</reference>
<evidence type="ECO:0000256" key="4">
    <source>
        <dbReference type="ARBA" id="ARBA00022691"/>
    </source>
</evidence>
<dbReference type="InterPro" id="IPR002052">
    <property type="entry name" value="DNA_methylase_N6_adenine_CS"/>
</dbReference>
<dbReference type="Pfam" id="PF05175">
    <property type="entry name" value="MTS"/>
    <property type="match status" value="1"/>
</dbReference>
<evidence type="ECO:0000256" key="3">
    <source>
        <dbReference type="ARBA" id="ARBA00022679"/>
    </source>
</evidence>
<dbReference type="GO" id="GO:0102559">
    <property type="term" value="F:peptide chain release factor N(5)-glutamine methyltransferase activity"/>
    <property type="evidence" value="ECO:0007669"/>
    <property type="project" value="UniProtKB-EC"/>
</dbReference>
<gene>
    <name evidence="8" type="primary">prmC</name>
    <name evidence="8" type="ORF">D9V80_00710</name>
</gene>
<dbReference type="InterPro" id="IPR007848">
    <property type="entry name" value="Small_mtfrase_dom"/>
</dbReference>
<dbReference type="Gene3D" id="1.10.8.10">
    <property type="entry name" value="DNA helicase RuvA subunit, C-terminal domain"/>
    <property type="match status" value="1"/>
</dbReference>
<feature type="domain" description="Methyltransferase small" evidence="6">
    <location>
        <begin position="104"/>
        <end position="209"/>
    </location>
</feature>
<evidence type="ECO:0000313" key="8">
    <source>
        <dbReference type="EMBL" id="QCI26689.1"/>
    </source>
</evidence>
<reference evidence="8 9" key="2">
    <citation type="submission" date="2019-05" db="EMBL/GenBank/DDBJ databases">
        <title>Genome evolution of the obligate endosymbiont Buchnera aphidicola.</title>
        <authorList>
            <person name="Moran N.A."/>
        </authorList>
    </citation>
    <scope>NUCLEOTIDE SEQUENCE [LARGE SCALE GENOMIC DNA]</scope>
    <source>
        <strain evidence="8 9">Tca</strain>
    </source>
</reference>
<evidence type="ECO:0000256" key="2">
    <source>
        <dbReference type="ARBA" id="ARBA00022603"/>
    </source>
</evidence>
<sequence length="280" mass="33163">MMIKEWYIKNVQKLNCYPNIKKDIFVLLSTILNKPISWIRVFDETKLTLMQKKNLDKLLYQRMKSKPLSYIIQNQEFWSLNFKVTQDTLIPRVDTERLVEIALLKINNNNRKKYILDLGTGCGAIALSIAKECPQHYVVGIDNCRKALKIAYYNANKLKINNVLFLHSNWFSTLKNFRFHYILSNPPYIGETERYSLDKELTYEPNNALFSKKNGLSDIQHIIEKSSNYLLDSGWLILEHGWKQKIQVMNLFYKNNYKQIKSYKDYNDCDRVIIGSYNFL</sequence>
<dbReference type="RefSeq" id="WP_158353259.1">
    <property type="nucleotide sequence ID" value="NZ_CP034852.1"/>
</dbReference>
<dbReference type="Proteomes" id="UP000298782">
    <property type="component" value="Chromosome"/>
</dbReference>
<dbReference type="NCBIfam" id="TIGR00536">
    <property type="entry name" value="hemK_fam"/>
    <property type="match status" value="1"/>
</dbReference>
<dbReference type="EMBL" id="CP034852">
    <property type="protein sequence ID" value="QCI26689.1"/>
    <property type="molecule type" value="Genomic_DNA"/>
</dbReference>
<keyword evidence="4" id="KW-0949">S-adenosyl-L-methionine</keyword>
<dbReference type="InterPro" id="IPR050320">
    <property type="entry name" value="N5-glutamine_MTase"/>
</dbReference>
<dbReference type="PANTHER" id="PTHR18895">
    <property type="entry name" value="HEMK METHYLTRANSFERASE"/>
    <property type="match status" value="1"/>
</dbReference>
<feature type="domain" description="Release factor glutamine methyltransferase N-terminal" evidence="7">
    <location>
        <begin position="18"/>
        <end position="72"/>
    </location>
</feature>
<keyword evidence="2 8" id="KW-0489">Methyltransferase</keyword>
<protein>
    <recommendedName>
        <fullName evidence="1">peptide chain release factor N(5)-glutamine methyltransferase</fullName>
        <ecNumber evidence="1">2.1.1.297</ecNumber>
    </recommendedName>
</protein>
<dbReference type="CDD" id="cd02440">
    <property type="entry name" value="AdoMet_MTases"/>
    <property type="match status" value="1"/>
</dbReference>
<proteinExistence type="predicted"/>
<dbReference type="PANTHER" id="PTHR18895:SF74">
    <property type="entry name" value="MTRF1L RELEASE FACTOR GLUTAMINE METHYLTRANSFERASE"/>
    <property type="match status" value="1"/>
</dbReference>
<dbReference type="FunFam" id="3.40.50.150:FF:000053">
    <property type="entry name" value="Release factor glutamine methyltransferase"/>
    <property type="match status" value="1"/>
</dbReference>
<dbReference type="GO" id="GO:0032259">
    <property type="term" value="P:methylation"/>
    <property type="evidence" value="ECO:0007669"/>
    <property type="project" value="UniProtKB-KW"/>
</dbReference>
<dbReference type="NCBIfam" id="TIGR03534">
    <property type="entry name" value="RF_mod_PrmC"/>
    <property type="match status" value="1"/>
</dbReference>
<dbReference type="Gene3D" id="3.40.50.150">
    <property type="entry name" value="Vaccinia Virus protein VP39"/>
    <property type="match status" value="1"/>
</dbReference>
<dbReference type="InterPro" id="IPR004556">
    <property type="entry name" value="HemK-like"/>
</dbReference>
<evidence type="ECO:0000259" key="6">
    <source>
        <dbReference type="Pfam" id="PF05175"/>
    </source>
</evidence>
<dbReference type="Pfam" id="PF17827">
    <property type="entry name" value="PrmC_N"/>
    <property type="match status" value="1"/>
</dbReference>
<dbReference type="GO" id="GO:0003676">
    <property type="term" value="F:nucleic acid binding"/>
    <property type="evidence" value="ECO:0007669"/>
    <property type="project" value="InterPro"/>
</dbReference>
<dbReference type="OrthoDB" id="9800643at2"/>